<dbReference type="GO" id="GO:0003677">
    <property type="term" value="F:DNA binding"/>
    <property type="evidence" value="ECO:0007669"/>
    <property type="project" value="InterPro"/>
</dbReference>
<dbReference type="GO" id="GO:0009360">
    <property type="term" value="C:DNA polymerase III complex"/>
    <property type="evidence" value="ECO:0007669"/>
    <property type="project" value="InterPro"/>
</dbReference>
<evidence type="ECO:0000256" key="7">
    <source>
        <dbReference type="ARBA" id="ARBA00034754"/>
    </source>
</evidence>
<dbReference type="EC" id="2.7.7.7" evidence="1"/>
<dbReference type="OrthoDB" id="269621at2"/>
<gene>
    <name evidence="11" type="ORF">Pan216_09360</name>
</gene>
<dbReference type="Gene3D" id="3.40.50.300">
    <property type="entry name" value="P-loop containing nucleotide triphosphate hydrolases"/>
    <property type="match status" value="1"/>
</dbReference>
<dbReference type="NCBIfam" id="TIGR01128">
    <property type="entry name" value="holA"/>
    <property type="match status" value="1"/>
</dbReference>
<evidence type="ECO:0000256" key="6">
    <source>
        <dbReference type="ARBA" id="ARBA00022932"/>
    </source>
</evidence>
<comment type="similarity">
    <text evidence="7">Belongs to the DNA polymerase HolA subunit family.</text>
</comment>
<comment type="catalytic activity">
    <reaction evidence="8">
        <text>DNA(n) + a 2'-deoxyribonucleoside 5'-triphosphate = DNA(n+1) + diphosphate</text>
        <dbReference type="Rhea" id="RHEA:22508"/>
        <dbReference type="Rhea" id="RHEA-COMP:17339"/>
        <dbReference type="Rhea" id="RHEA-COMP:17340"/>
        <dbReference type="ChEBI" id="CHEBI:33019"/>
        <dbReference type="ChEBI" id="CHEBI:61560"/>
        <dbReference type="ChEBI" id="CHEBI:173112"/>
        <dbReference type="EC" id="2.7.7.7"/>
    </reaction>
</comment>
<dbReference type="EMBL" id="CP036279">
    <property type="protein sequence ID" value="QDU60099.1"/>
    <property type="molecule type" value="Genomic_DNA"/>
</dbReference>
<evidence type="ECO:0000259" key="9">
    <source>
        <dbReference type="Pfam" id="PF06144"/>
    </source>
</evidence>
<keyword evidence="12" id="KW-1185">Reference proteome</keyword>
<protein>
    <recommendedName>
        <fullName evidence="2">DNA polymerase III subunit delta</fullName>
        <ecNumber evidence="1">2.7.7.7</ecNumber>
    </recommendedName>
</protein>
<evidence type="ECO:0000259" key="10">
    <source>
        <dbReference type="Pfam" id="PF21694"/>
    </source>
</evidence>
<dbReference type="InterPro" id="IPR008921">
    <property type="entry name" value="DNA_pol3_clamp-load_cplx_C"/>
</dbReference>
<feature type="domain" description="DNA polymerase III delta subunit-like C-terminal" evidence="10">
    <location>
        <begin position="211"/>
        <end position="330"/>
    </location>
</feature>
<name>A0A518AZF2_9BACT</name>
<dbReference type="RefSeq" id="WP_145255409.1">
    <property type="nucleotide sequence ID" value="NZ_CP036279.1"/>
</dbReference>
<feature type="domain" description="DNA polymerase III delta N-terminal" evidence="9">
    <location>
        <begin position="21"/>
        <end position="136"/>
    </location>
</feature>
<organism evidence="11 12">
    <name type="scientific">Kolteria novifilia</name>
    <dbReference type="NCBI Taxonomy" id="2527975"/>
    <lineage>
        <taxon>Bacteria</taxon>
        <taxon>Pseudomonadati</taxon>
        <taxon>Planctomycetota</taxon>
        <taxon>Planctomycetia</taxon>
        <taxon>Kolteriales</taxon>
        <taxon>Kolteriaceae</taxon>
        <taxon>Kolteria</taxon>
    </lineage>
</organism>
<evidence type="ECO:0000256" key="5">
    <source>
        <dbReference type="ARBA" id="ARBA00022705"/>
    </source>
</evidence>
<dbReference type="Gene3D" id="1.10.8.60">
    <property type="match status" value="1"/>
</dbReference>
<evidence type="ECO:0000256" key="3">
    <source>
        <dbReference type="ARBA" id="ARBA00022679"/>
    </source>
</evidence>
<keyword evidence="5" id="KW-0235">DNA replication</keyword>
<evidence type="ECO:0000256" key="4">
    <source>
        <dbReference type="ARBA" id="ARBA00022695"/>
    </source>
</evidence>
<sequence length="334" mass="37020">MPVSSTDFLKRKQKDPVTAIYVVFGDETFLHRQVVDQIRQLALGDDPDDLTYAVHDGKQAAIADVLDDLFTPPFLGDRRLVHVEEGEPFISQHRDALERYAKSPSECGVLLLEAKTWRSNTKLAKAIEKDFIAVDASAPKAWHVPDWVVRWSRDHYKKQLDRETAAWLVELAGTELGQLDQELAKLTTYVGEAPAISIDAVNKLVAGTRTETAFKLLDMVLGGEASRAIELLDRMLVAGESPVSILAMATAQLRKLTRAAREAVAGVPLESAIKNAGIPPFAVQKSATQLRRLGRKRMAHLYRRLLRADLDIKGGTALAPRAVLERFLLDLART</sequence>
<dbReference type="PANTHER" id="PTHR34388">
    <property type="entry name" value="DNA POLYMERASE III SUBUNIT DELTA"/>
    <property type="match status" value="1"/>
</dbReference>
<dbReference type="InterPro" id="IPR027417">
    <property type="entry name" value="P-loop_NTPase"/>
</dbReference>
<keyword evidence="3" id="KW-0808">Transferase</keyword>
<proteinExistence type="inferred from homology"/>
<dbReference type="AlphaFoldDB" id="A0A518AZF2"/>
<dbReference type="Gene3D" id="1.20.272.10">
    <property type="match status" value="1"/>
</dbReference>
<dbReference type="InterPro" id="IPR048466">
    <property type="entry name" value="DNA_pol3_delta-like_C"/>
</dbReference>
<reference evidence="11 12" key="1">
    <citation type="submission" date="2019-02" db="EMBL/GenBank/DDBJ databases">
        <title>Deep-cultivation of Planctomycetes and their phenomic and genomic characterization uncovers novel biology.</title>
        <authorList>
            <person name="Wiegand S."/>
            <person name="Jogler M."/>
            <person name="Boedeker C."/>
            <person name="Pinto D."/>
            <person name="Vollmers J."/>
            <person name="Rivas-Marin E."/>
            <person name="Kohn T."/>
            <person name="Peeters S.H."/>
            <person name="Heuer A."/>
            <person name="Rast P."/>
            <person name="Oberbeckmann S."/>
            <person name="Bunk B."/>
            <person name="Jeske O."/>
            <person name="Meyerdierks A."/>
            <person name="Storesund J.E."/>
            <person name="Kallscheuer N."/>
            <person name="Luecker S."/>
            <person name="Lage O.M."/>
            <person name="Pohl T."/>
            <person name="Merkel B.J."/>
            <person name="Hornburger P."/>
            <person name="Mueller R.-W."/>
            <person name="Bruemmer F."/>
            <person name="Labrenz M."/>
            <person name="Spormann A.M."/>
            <person name="Op den Camp H."/>
            <person name="Overmann J."/>
            <person name="Amann R."/>
            <person name="Jetten M.S.M."/>
            <person name="Mascher T."/>
            <person name="Medema M.H."/>
            <person name="Devos D.P."/>
            <person name="Kaster A.-K."/>
            <person name="Ovreas L."/>
            <person name="Rohde M."/>
            <person name="Galperin M.Y."/>
            <person name="Jogler C."/>
        </authorList>
    </citation>
    <scope>NUCLEOTIDE SEQUENCE [LARGE SCALE GENOMIC DNA]</scope>
    <source>
        <strain evidence="11 12">Pan216</strain>
    </source>
</reference>
<dbReference type="GO" id="GO:0003887">
    <property type="term" value="F:DNA-directed DNA polymerase activity"/>
    <property type="evidence" value="ECO:0007669"/>
    <property type="project" value="UniProtKB-KW"/>
</dbReference>
<keyword evidence="6" id="KW-0239">DNA-directed DNA polymerase</keyword>
<evidence type="ECO:0000256" key="8">
    <source>
        <dbReference type="ARBA" id="ARBA00049244"/>
    </source>
</evidence>
<dbReference type="InterPro" id="IPR005790">
    <property type="entry name" value="DNA_polIII_delta"/>
</dbReference>
<keyword evidence="4" id="KW-0548">Nucleotidyltransferase</keyword>
<dbReference type="GO" id="GO:0006261">
    <property type="term" value="P:DNA-templated DNA replication"/>
    <property type="evidence" value="ECO:0007669"/>
    <property type="project" value="TreeGrafter"/>
</dbReference>
<dbReference type="SUPFAM" id="SSF52540">
    <property type="entry name" value="P-loop containing nucleoside triphosphate hydrolases"/>
    <property type="match status" value="1"/>
</dbReference>
<dbReference type="InterPro" id="IPR010372">
    <property type="entry name" value="DNA_pol3_delta_N"/>
</dbReference>
<dbReference type="KEGG" id="knv:Pan216_09360"/>
<dbReference type="PANTHER" id="PTHR34388:SF1">
    <property type="entry name" value="DNA POLYMERASE III SUBUNIT DELTA"/>
    <property type="match status" value="1"/>
</dbReference>
<dbReference type="Pfam" id="PF06144">
    <property type="entry name" value="DNA_pol3_delta"/>
    <property type="match status" value="1"/>
</dbReference>
<accession>A0A518AZF2</accession>
<evidence type="ECO:0000256" key="1">
    <source>
        <dbReference type="ARBA" id="ARBA00012417"/>
    </source>
</evidence>
<evidence type="ECO:0000313" key="11">
    <source>
        <dbReference type="EMBL" id="QDU60099.1"/>
    </source>
</evidence>
<evidence type="ECO:0000256" key="2">
    <source>
        <dbReference type="ARBA" id="ARBA00017703"/>
    </source>
</evidence>
<evidence type="ECO:0000313" key="12">
    <source>
        <dbReference type="Proteomes" id="UP000317093"/>
    </source>
</evidence>
<dbReference type="SUPFAM" id="SSF48019">
    <property type="entry name" value="post-AAA+ oligomerization domain-like"/>
    <property type="match status" value="1"/>
</dbReference>
<dbReference type="Pfam" id="PF21694">
    <property type="entry name" value="DNA_pol3_delta_C"/>
    <property type="match status" value="1"/>
</dbReference>
<dbReference type="Proteomes" id="UP000317093">
    <property type="component" value="Chromosome"/>
</dbReference>